<proteinExistence type="inferred from homology"/>
<reference evidence="5 6" key="1">
    <citation type="journal article" date="2013" name="Genome Biol.">
        <title>The genome sequence of the most widely cultivated cacao type and its use to identify candidate genes regulating pod color.</title>
        <authorList>
            <person name="Motamayor J.C."/>
            <person name="Mockaitis K."/>
            <person name="Schmutz J."/>
            <person name="Haiminen N."/>
            <person name="Iii D.L."/>
            <person name="Cornejo O."/>
            <person name="Findley S.D."/>
            <person name="Zheng P."/>
            <person name="Utro F."/>
            <person name="Royaert S."/>
            <person name="Saski C."/>
            <person name="Jenkins J."/>
            <person name="Podicheti R."/>
            <person name="Zhao M."/>
            <person name="Scheffler B.E."/>
            <person name="Stack J.C."/>
            <person name="Feltus F.A."/>
            <person name="Mustiga G.M."/>
            <person name="Amores F."/>
            <person name="Phillips W."/>
            <person name="Marelli J.P."/>
            <person name="May G.D."/>
            <person name="Shapiro H."/>
            <person name="Ma J."/>
            <person name="Bustamante C.D."/>
            <person name="Schnell R.J."/>
            <person name="Main D."/>
            <person name="Gilbert D."/>
            <person name="Parida L."/>
            <person name="Kuhn D.N."/>
        </authorList>
    </citation>
    <scope>NUCLEOTIDE SEQUENCE [LARGE SCALE GENOMIC DNA]</scope>
    <source>
        <strain evidence="6">cv. Matina 1-6</strain>
    </source>
</reference>
<feature type="transmembrane region" description="Helical" evidence="3">
    <location>
        <begin position="304"/>
        <end position="327"/>
    </location>
</feature>
<keyword evidence="6" id="KW-1185">Reference proteome</keyword>
<comment type="similarity">
    <text evidence="1">Belongs to the small heat shock protein (HSP20) family.</text>
</comment>
<dbReference type="InterPro" id="IPR002068">
    <property type="entry name" value="A-crystallin/Hsp20_dom"/>
</dbReference>
<dbReference type="HOGENOM" id="CLU_845683_0_0_1"/>
<dbReference type="PROSITE" id="PS01031">
    <property type="entry name" value="SHSP"/>
    <property type="match status" value="1"/>
</dbReference>
<dbReference type="InParanoid" id="A0A061FQK0"/>
<evidence type="ECO:0000256" key="1">
    <source>
        <dbReference type="PROSITE-ProRule" id="PRU00285"/>
    </source>
</evidence>
<gene>
    <name evidence="5" type="ORF">TCM_044426</name>
</gene>
<dbReference type="Gramene" id="EOY19351">
    <property type="protein sequence ID" value="EOY19351"/>
    <property type="gene ID" value="TCM_044426"/>
</dbReference>
<evidence type="ECO:0000256" key="2">
    <source>
        <dbReference type="SAM" id="MobiDB-lite"/>
    </source>
</evidence>
<sequence length="329" mass="36725">MEFQVYSLQTWPKVITYITDQLLLHSLLHACLIQRQEWKSKTIAMRPTTVGVSTGAGPQPPQNFKPKSEWKHEEAASFLFVYLPGFVADQLTIKPDYSNRTVKVQGERRLPNNKVLPVNETFSIPEDCILAKMEKQFGRGILLFKIPRDVIPQLTPRKPQETVGGRVTREDEDTTGPSKQTSTTGLEKQRPDKAAAIVPLVTTATDEGAVSTKAIDENKAKTGSTSDEQKLVEKKEENEEESYKEQSRESAMSSATVADKVEMKEKEKSQKSSDAKGKEKETVKANLVLEKKGMVEELNEDRSLLVNMGAAILIIAALVVSLFYTLIRS</sequence>
<organism evidence="5 6">
    <name type="scientific">Theobroma cacao</name>
    <name type="common">Cacao</name>
    <name type="synonym">Cocoa</name>
    <dbReference type="NCBI Taxonomy" id="3641"/>
    <lineage>
        <taxon>Eukaryota</taxon>
        <taxon>Viridiplantae</taxon>
        <taxon>Streptophyta</taxon>
        <taxon>Embryophyta</taxon>
        <taxon>Tracheophyta</taxon>
        <taxon>Spermatophyta</taxon>
        <taxon>Magnoliopsida</taxon>
        <taxon>eudicotyledons</taxon>
        <taxon>Gunneridae</taxon>
        <taxon>Pentapetalae</taxon>
        <taxon>rosids</taxon>
        <taxon>malvids</taxon>
        <taxon>Malvales</taxon>
        <taxon>Malvaceae</taxon>
        <taxon>Byttnerioideae</taxon>
        <taxon>Theobroma</taxon>
    </lineage>
</organism>
<dbReference type="Gene3D" id="2.60.40.790">
    <property type="match status" value="1"/>
</dbReference>
<feature type="region of interest" description="Disordered" evidence="2">
    <location>
        <begin position="214"/>
        <end position="280"/>
    </location>
</feature>
<keyword evidence="3" id="KW-0472">Membrane</keyword>
<evidence type="ECO:0000313" key="5">
    <source>
        <dbReference type="EMBL" id="EOY19351.1"/>
    </source>
</evidence>
<dbReference type="EMBL" id="CM001888">
    <property type="protein sequence ID" value="EOY19351.1"/>
    <property type="molecule type" value="Genomic_DNA"/>
</dbReference>
<dbReference type="CDD" id="cd00298">
    <property type="entry name" value="ACD_sHsps_p23-like"/>
    <property type="match status" value="1"/>
</dbReference>
<feature type="domain" description="SHSP" evidence="4">
    <location>
        <begin position="59"/>
        <end position="164"/>
    </location>
</feature>
<evidence type="ECO:0000313" key="6">
    <source>
        <dbReference type="Proteomes" id="UP000026915"/>
    </source>
</evidence>
<name>A0A061FQK0_THECC</name>
<evidence type="ECO:0000256" key="3">
    <source>
        <dbReference type="SAM" id="Phobius"/>
    </source>
</evidence>
<feature type="compositionally biased region" description="Basic and acidic residues" evidence="2">
    <location>
        <begin position="227"/>
        <end position="248"/>
    </location>
</feature>
<dbReference type="eggNOG" id="KOG0710">
    <property type="taxonomic scope" value="Eukaryota"/>
</dbReference>
<feature type="compositionally biased region" description="Polar residues" evidence="2">
    <location>
        <begin position="175"/>
        <end position="186"/>
    </location>
</feature>
<dbReference type="Proteomes" id="UP000026915">
    <property type="component" value="Chromosome 10"/>
</dbReference>
<evidence type="ECO:0000259" key="4">
    <source>
        <dbReference type="PROSITE" id="PS01031"/>
    </source>
</evidence>
<feature type="region of interest" description="Disordered" evidence="2">
    <location>
        <begin position="154"/>
        <end position="193"/>
    </location>
</feature>
<keyword evidence="3" id="KW-0812">Transmembrane</keyword>
<dbReference type="AlphaFoldDB" id="A0A061FQK0"/>
<keyword evidence="3" id="KW-1133">Transmembrane helix</keyword>
<dbReference type="OMA" id="GTSWERE"/>
<protein>
    <recommendedName>
        <fullName evidence="4">SHSP domain-containing protein</fullName>
    </recommendedName>
</protein>
<dbReference type="GO" id="GO:0034605">
    <property type="term" value="P:cellular response to heat"/>
    <property type="evidence" value="ECO:0000318"/>
    <property type="project" value="GO_Central"/>
</dbReference>
<feature type="compositionally biased region" description="Basic and acidic residues" evidence="2">
    <location>
        <begin position="259"/>
        <end position="280"/>
    </location>
</feature>
<dbReference type="InterPro" id="IPR008978">
    <property type="entry name" value="HSP20-like_chaperone"/>
</dbReference>
<accession>A0A061FQK0</accession>